<evidence type="ECO:0000256" key="1">
    <source>
        <dbReference type="SAM" id="MobiDB-lite"/>
    </source>
</evidence>
<evidence type="ECO:0000313" key="3">
    <source>
        <dbReference type="Proteomes" id="UP000218231"/>
    </source>
</evidence>
<gene>
    <name evidence="2" type="ORF">WR25_12772</name>
</gene>
<name>A0A2A2K763_9BILA</name>
<feature type="region of interest" description="Disordered" evidence="1">
    <location>
        <begin position="169"/>
        <end position="211"/>
    </location>
</feature>
<evidence type="ECO:0000313" key="2">
    <source>
        <dbReference type="EMBL" id="PAV69740.1"/>
    </source>
</evidence>
<proteinExistence type="predicted"/>
<accession>A0A2A2K763</accession>
<dbReference type="AlphaFoldDB" id="A0A2A2K763"/>
<protein>
    <submittedName>
        <fullName evidence="2">Uncharacterized protein</fullName>
    </submittedName>
</protein>
<comment type="caution">
    <text evidence="2">The sequence shown here is derived from an EMBL/GenBank/DDBJ whole genome shotgun (WGS) entry which is preliminary data.</text>
</comment>
<feature type="compositionally biased region" description="Basic and acidic residues" evidence="1">
    <location>
        <begin position="169"/>
        <end position="184"/>
    </location>
</feature>
<dbReference type="EMBL" id="LIAE01009446">
    <property type="protein sequence ID" value="PAV69740.1"/>
    <property type="molecule type" value="Genomic_DNA"/>
</dbReference>
<dbReference type="Proteomes" id="UP000218231">
    <property type="component" value="Unassembled WGS sequence"/>
</dbReference>
<sequence>MRQHLAIDRDRQRWSRIHLQRGAAEAHRILVPRLQPQEARRPIFDQRPLVTSRHRLHDDAARLHRRLVHQPCAAMIGPVADPHLDHAQPVRLDAVVDRQHERLEPNELPRRPAEVADPSQHLLQAVRHCLGDLRADPHRGAIGEIIVVDHAQVDALGHARTDHLDRAFDIDRQAQRPREAVRRAERQHRQRHPLADQQVDEAADRPITPAQDHQVRLLRQRALDRRLQVVGIFDGMGIDRKVQPIHRRAGPLEKLLPFPRLGIDDHRGGSELHHVAKFPRTSMRIRITPA</sequence>
<organism evidence="2 3">
    <name type="scientific">Diploscapter pachys</name>
    <dbReference type="NCBI Taxonomy" id="2018661"/>
    <lineage>
        <taxon>Eukaryota</taxon>
        <taxon>Metazoa</taxon>
        <taxon>Ecdysozoa</taxon>
        <taxon>Nematoda</taxon>
        <taxon>Chromadorea</taxon>
        <taxon>Rhabditida</taxon>
        <taxon>Rhabditina</taxon>
        <taxon>Rhabditomorpha</taxon>
        <taxon>Rhabditoidea</taxon>
        <taxon>Rhabditidae</taxon>
        <taxon>Diploscapter</taxon>
    </lineage>
</organism>
<reference evidence="2 3" key="1">
    <citation type="journal article" date="2017" name="Curr. Biol.">
        <title>Genome architecture and evolution of a unichromosomal asexual nematode.</title>
        <authorList>
            <person name="Fradin H."/>
            <person name="Zegar C."/>
            <person name="Gutwein M."/>
            <person name="Lucas J."/>
            <person name="Kovtun M."/>
            <person name="Corcoran D."/>
            <person name="Baugh L.R."/>
            <person name="Kiontke K."/>
            <person name="Gunsalus K."/>
            <person name="Fitch D.H."/>
            <person name="Piano F."/>
        </authorList>
    </citation>
    <scope>NUCLEOTIDE SEQUENCE [LARGE SCALE GENOMIC DNA]</scope>
    <source>
        <strain evidence="2">PF1309</strain>
    </source>
</reference>
<keyword evidence="3" id="KW-1185">Reference proteome</keyword>